<feature type="region of interest" description="Disordered" evidence="1">
    <location>
        <begin position="18"/>
        <end position="42"/>
    </location>
</feature>
<feature type="region of interest" description="Disordered" evidence="1">
    <location>
        <begin position="69"/>
        <end position="88"/>
    </location>
</feature>
<evidence type="ECO:0000313" key="3">
    <source>
        <dbReference type="EMBL" id="GAA3906924.1"/>
    </source>
</evidence>
<protein>
    <submittedName>
        <fullName evidence="3">Uncharacterized protein</fullName>
    </submittedName>
</protein>
<accession>A0ABP7LR12</accession>
<evidence type="ECO:0000313" key="4">
    <source>
        <dbReference type="Proteomes" id="UP001500827"/>
    </source>
</evidence>
<comment type="caution">
    <text evidence="3">The sequence shown here is derived from an EMBL/GenBank/DDBJ whole genome shotgun (WGS) entry which is preliminary data.</text>
</comment>
<feature type="chain" id="PRO_5046576595" evidence="2">
    <location>
        <begin position="19"/>
        <end position="88"/>
    </location>
</feature>
<proteinExistence type="predicted"/>
<dbReference type="Proteomes" id="UP001500827">
    <property type="component" value="Unassembled WGS sequence"/>
</dbReference>
<evidence type="ECO:0000256" key="1">
    <source>
        <dbReference type="SAM" id="MobiDB-lite"/>
    </source>
</evidence>
<feature type="compositionally biased region" description="Low complexity" evidence="1">
    <location>
        <begin position="18"/>
        <end position="34"/>
    </location>
</feature>
<evidence type="ECO:0000256" key="2">
    <source>
        <dbReference type="SAM" id="SignalP"/>
    </source>
</evidence>
<sequence>MHKLLALLAILGSASVPAAAQTAPATAAPATQQAEPAKPQMVKKRVCEQVDEDSYSRLGNRKICKTVMVPADQAGDSEKTSSSSERGN</sequence>
<feature type="signal peptide" evidence="2">
    <location>
        <begin position="1"/>
        <end position="18"/>
    </location>
</feature>
<name>A0ABP7LR12_9SPHN</name>
<organism evidence="3 4">
    <name type="scientific">Sphingomonas limnosediminicola</name>
    <dbReference type="NCBI Taxonomy" id="940133"/>
    <lineage>
        <taxon>Bacteria</taxon>
        <taxon>Pseudomonadati</taxon>
        <taxon>Pseudomonadota</taxon>
        <taxon>Alphaproteobacteria</taxon>
        <taxon>Sphingomonadales</taxon>
        <taxon>Sphingomonadaceae</taxon>
        <taxon>Sphingomonas</taxon>
    </lineage>
</organism>
<keyword evidence="4" id="KW-1185">Reference proteome</keyword>
<gene>
    <name evidence="3" type="ORF">GCM10022276_26770</name>
</gene>
<dbReference type="EMBL" id="BAABBM010000001">
    <property type="protein sequence ID" value="GAA3906924.1"/>
    <property type="molecule type" value="Genomic_DNA"/>
</dbReference>
<keyword evidence="2" id="KW-0732">Signal</keyword>
<reference evidence="4" key="1">
    <citation type="journal article" date="2019" name="Int. J. Syst. Evol. Microbiol.">
        <title>The Global Catalogue of Microorganisms (GCM) 10K type strain sequencing project: providing services to taxonomists for standard genome sequencing and annotation.</title>
        <authorList>
            <consortium name="The Broad Institute Genomics Platform"/>
            <consortium name="The Broad Institute Genome Sequencing Center for Infectious Disease"/>
            <person name="Wu L."/>
            <person name="Ma J."/>
        </authorList>
    </citation>
    <scope>NUCLEOTIDE SEQUENCE [LARGE SCALE GENOMIC DNA]</scope>
    <source>
        <strain evidence="4">JCM 17543</strain>
    </source>
</reference>
<dbReference type="RefSeq" id="WP_344700198.1">
    <property type="nucleotide sequence ID" value="NZ_BAABBM010000001.1"/>
</dbReference>